<dbReference type="Proteomes" id="UP000240830">
    <property type="component" value="Unassembled WGS sequence"/>
</dbReference>
<accession>A0A2H9TNM6</accession>
<organism evidence="1 2">
    <name type="scientific">Paramicrosporidium saccamoebae</name>
    <dbReference type="NCBI Taxonomy" id="1246581"/>
    <lineage>
        <taxon>Eukaryota</taxon>
        <taxon>Fungi</taxon>
        <taxon>Fungi incertae sedis</taxon>
        <taxon>Cryptomycota</taxon>
        <taxon>Cryptomycota incertae sedis</taxon>
        <taxon>Paramicrosporidium</taxon>
    </lineage>
</organism>
<evidence type="ECO:0000313" key="2">
    <source>
        <dbReference type="Proteomes" id="UP000240830"/>
    </source>
</evidence>
<reference evidence="1 2" key="1">
    <citation type="submission" date="2016-10" db="EMBL/GenBank/DDBJ databases">
        <title>The genome of Paramicrosporidium saccamoebae is the missing link in understanding Cryptomycota and Microsporidia evolution.</title>
        <authorList>
            <person name="Quandt C.A."/>
            <person name="Beaudet D."/>
            <person name="Corsaro D."/>
            <person name="Michel R."/>
            <person name="Corradi N."/>
            <person name="James T."/>
        </authorList>
    </citation>
    <scope>NUCLEOTIDE SEQUENCE [LARGE SCALE GENOMIC DNA]</scope>
    <source>
        <strain evidence="1 2">KSL3</strain>
    </source>
</reference>
<keyword evidence="2" id="KW-1185">Reference proteome</keyword>
<dbReference type="AlphaFoldDB" id="A0A2H9TNM6"/>
<comment type="caution">
    <text evidence="1">The sequence shown here is derived from an EMBL/GenBank/DDBJ whole genome shotgun (WGS) entry which is preliminary data.</text>
</comment>
<proteinExistence type="predicted"/>
<dbReference type="EMBL" id="MTSL01000072">
    <property type="protein sequence ID" value="PJF19270.1"/>
    <property type="molecule type" value="Genomic_DNA"/>
</dbReference>
<evidence type="ECO:0000313" key="1">
    <source>
        <dbReference type="EMBL" id="PJF19270.1"/>
    </source>
</evidence>
<sequence length="517" mass="58489">MLLASALFPVVSGLQSILNMAEYYALGTQGRIEAMQNLDLTDHKTVAALPEILNTIDPFSVKEDFYARSISLKDASALVWSYFNAKSLHPLLFPLSFVAREPELLELIEKRWDDYTPRYIEYDESQFEKFSNNFRNRLFEMLIHQPSMLKSRIGKISIPGNSDFYWNATDTWNDLPHMDNRELAIISLLDPSSHDGSTEKLTKANATKYYGNGKFATRIELVFGRDPISAHKNLYLILYKRFSGKPAMLAFWHARLVYSILSLPNVNFLNDSVKKRAAVMLKWLLAAYGVELIPPLYLEGIVKILALNKVNCDTNPTSDYATSLVHAQASVPSSASIYGGLLQAAKQWGTFLHQNFAGIVWPLSISTINEAETFWNDYDGDLKHAIPAFTKLPYPINFPTVTCTTVLCLAEESVELYRSAERWSNEEIFSGRASTRLWATVFLHTNRADPILHTAKVNLFDPDHHFGQILATSSFFDYIREELVLVKFDWADDFSRIVTITGVVAAFSLYAISIVDG</sequence>
<name>A0A2H9TNM6_9FUNG</name>
<protein>
    <submittedName>
        <fullName evidence="1">Uncharacterized protein</fullName>
    </submittedName>
</protein>
<gene>
    <name evidence="1" type="ORF">PSACC_00909</name>
</gene>